<evidence type="ECO:0000256" key="5">
    <source>
        <dbReference type="ARBA" id="ARBA00022676"/>
    </source>
</evidence>
<protein>
    <submittedName>
        <fullName evidence="18">Membrane peptidoglycan carboxypeptidase</fullName>
    </submittedName>
</protein>
<dbReference type="Proteomes" id="UP000544110">
    <property type="component" value="Unassembled WGS sequence"/>
</dbReference>
<dbReference type="FunFam" id="1.10.3810.10:FF:000001">
    <property type="entry name" value="Penicillin-binding protein 1A"/>
    <property type="match status" value="1"/>
</dbReference>
<dbReference type="AlphaFoldDB" id="A0A7Y9RU21"/>
<dbReference type="GO" id="GO:0008360">
    <property type="term" value="P:regulation of cell shape"/>
    <property type="evidence" value="ECO:0007669"/>
    <property type="project" value="UniProtKB-KW"/>
</dbReference>
<evidence type="ECO:0000259" key="16">
    <source>
        <dbReference type="Pfam" id="PF00905"/>
    </source>
</evidence>
<dbReference type="GO" id="GO:0006508">
    <property type="term" value="P:proteolysis"/>
    <property type="evidence" value="ECO:0007669"/>
    <property type="project" value="UniProtKB-KW"/>
</dbReference>
<dbReference type="InterPro" id="IPR001264">
    <property type="entry name" value="Glyco_trans_51"/>
</dbReference>
<keyword evidence="3 18" id="KW-0121">Carboxypeptidase</keyword>
<keyword evidence="4" id="KW-0645">Protease</keyword>
<accession>A0A7Y9RU21</accession>
<keyword evidence="10" id="KW-0511">Multifunctional enzyme</keyword>
<dbReference type="EMBL" id="JACCAC010000001">
    <property type="protein sequence ID" value="NYG54144.1"/>
    <property type="molecule type" value="Genomic_DNA"/>
</dbReference>
<dbReference type="InterPro" id="IPR012338">
    <property type="entry name" value="Beta-lactam/transpept-like"/>
</dbReference>
<evidence type="ECO:0000256" key="11">
    <source>
        <dbReference type="ARBA" id="ARBA00023316"/>
    </source>
</evidence>
<evidence type="ECO:0000256" key="3">
    <source>
        <dbReference type="ARBA" id="ARBA00022645"/>
    </source>
</evidence>
<evidence type="ECO:0000313" key="19">
    <source>
        <dbReference type="Proteomes" id="UP000544110"/>
    </source>
</evidence>
<evidence type="ECO:0000256" key="10">
    <source>
        <dbReference type="ARBA" id="ARBA00023268"/>
    </source>
</evidence>
<comment type="similarity">
    <text evidence="1">In the C-terminal section; belongs to the transpeptidase family.</text>
</comment>
<feature type="compositionally biased region" description="Pro residues" evidence="14">
    <location>
        <begin position="729"/>
        <end position="739"/>
    </location>
</feature>
<evidence type="ECO:0000256" key="7">
    <source>
        <dbReference type="ARBA" id="ARBA00022801"/>
    </source>
</evidence>
<evidence type="ECO:0000259" key="17">
    <source>
        <dbReference type="Pfam" id="PF00912"/>
    </source>
</evidence>
<evidence type="ECO:0000256" key="14">
    <source>
        <dbReference type="SAM" id="MobiDB-lite"/>
    </source>
</evidence>
<keyword evidence="9" id="KW-0573">Peptidoglycan synthesis</keyword>
<comment type="catalytic activity">
    <reaction evidence="13">
        <text>[GlcNAc-(1-&gt;4)-Mur2Ac(oyl-L-Ala-gamma-D-Glu-L-Lys-D-Ala-D-Ala)](n)-di-trans,octa-cis-undecaprenyl diphosphate + beta-D-GlcNAc-(1-&gt;4)-Mur2Ac(oyl-L-Ala-gamma-D-Glu-L-Lys-D-Ala-D-Ala)-di-trans,octa-cis-undecaprenyl diphosphate = [GlcNAc-(1-&gt;4)-Mur2Ac(oyl-L-Ala-gamma-D-Glu-L-Lys-D-Ala-D-Ala)](n+1)-di-trans,octa-cis-undecaprenyl diphosphate + di-trans,octa-cis-undecaprenyl diphosphate + H(+)</text>
        <dbReference type="Rhea" id="RHEA:23708"/>
        <dbReference type="Rhea" id="RHEA-COMP:9602"/>
        <dbReference type="Rhea" id="RHEA-COMP:9603"/>
        <dbReference type="ChEBI" id="CHEBI:15378"/>
        <dbReference type="ChEBI" id="CHEBI:58405"/>
        <dbReference type="ChEBI" id="CHEBI:60033"/>
        <dbReference type="ChEBI" id="CHEBI:78435"/>
        <dbReference type="EC" id="2.4.99.28"/>
    </reaction>
</comment>
<dbReference type="InterPro" id="IPR050396">
    <property type="entry name" value="Glycosyltr_51/Transpeptidase"/>
</dbReference>
<feature type="domain" description="Penicillin-binding protein transpeptidase" evidence="16">
    <location>
        <begin position="353"/>
        <end position="611"/>
    </location>
</feature>
<comment type="caution">
    <text evidence="18">The sequence shown here is derived from an EMBL/GenBank/DDBJ whole genome shotgun (WGS) entry which is preliminary data.</text>
</comment>
<evidence type="ECO:0000313" key="18">
    <source>
        <dbReference type="EMBL" id="NYG54144.1"/>
    </source>
</evidence>
<keyword evidence="6" id="KW-0808">Transferase</keyword>
<dbReference type="Pfam" id="PF00912">
    <property type="entry name" value="Transgly"/>
    <property type="match status" value="1"/>
</dbReference>
<evidence type="ECO:0000256" key="13">
    <source>
        <dbReference type="ARBA" id="ARBA00049902"/>
    </source>
</evidence>
<evidence type="ECO:0000256" key="15">
    <source>
        <dbReference type="SAM" id="Phobius"/>
    </source>
</evidence>
<feature type="transmembrane region" description="Helical" evidence="15">
    <location>
        <begin position="31"/>
        <end position="54"/>
    </location>
</feature>
<evidence type="ECO:0000256" key="4">
    <source>
        <dbReference type="ARBA" id="ARBA00022670"/>
    </source>
</evidence>
<dbReference type="GO" id="GO:0008955">
    <property type="term" value="F:peptidoglycan glycosyltransferase activity"/>
    <property type="evidence" value="ECO:0007669"/>
    <property type="project" value="UniProtKB-EC"/>
</dbReference>
<dbReference type="Pfam" id="PF00905">
    <property type="entry name" value="Transpeptidase"/>
    <property type="match status" value="1"/>
</dbReference>
<keyword evidence="5" id="KW-0328">Glycosyltransferase</keyword>
<evidence type="ECO:0000256" key="1">
    <source>
        <dbReference type="ARBA" id="ARBA00007090"/>
    </source>
</evidence>
<feature type="domain" description="Glycosyl transferase family 51" evidence="17">
    <location>
        <begin position="81"/>
        <end position="255"/>
    </location>
</feature>
<dbReference type="GO" id="GO:0009002">
    <property type="term" value="F:serine-type D-Ala-D-Ala carboxypeptidase activity"/>
    <property type="evidence" value="ECO:0007669"/>
    <property type="project" value="UniProtKB-EC"/>
</dbReference>
<dbReference type="PANTHER" id="PTHR32282">
    <property type="entry name" value="BINDING PROTEIN TRANSPEPTIDASE, PUTATIVE-RELATED"/>
    <property type="match status" value="1"/>
</dbReference>
<keyword evidence="7" id="KW-0378">Hydrolase</keyword>
<name>A0A7Y9RU21_9ACTN</name>
<dbReference type="InterPro" id="IPR023346">
    <property type="entry name" value="Lysozyme-like_dom_sf"/>
</dbReference>
<feature type="region of interest" description="Disordered" evidence="14">
    <location>
        <begin position="1"/>
        <end position="24"/>
    </location>
</feature>
<dbReference type="SUPFAM" id="SSF56601">
    <property type="entry name" value="beta-lactamase/transpeptidase-like"/>
    <property type="match status" value="1"/>
</dbReference>
<feature type="compositionally biased region" description="Pro residues" evidence="14">
    <location>
        <begin position="672"/>
        <end position="682"/>
    </location>
</feature>
<feature type="compositionally biased region" description="Pro residues" evidence="14">
    <location>
        <begin position="700"/>
        <end position="711"/>
    </location>
</feature>
<dbReference type="GO" id="GO:0071555">
    <property type="term" value="P:cell wall organization"/>
    <property type="evidence" value="ECO:0007669"/>
    <property type="project" value="UniProtKB-KW"/>
</dbReference>
<keyword evidence="19" id="KW-1185">Reference proteome</keyword>
<dbReference type="RefSeq" id="WP_179516829.1">
    <property type="nucleotide sequence ID" value="NZ_JACCAC010000001.1"/>
</dbReference>
<feature type="region of interest" description="Disordered" evidence="14">
    <location>
        <begin position="655"/>
        <end position="763"/>
    </location>
</feature>
<organism evidence="18 19">
    <name type="scientific">Nocardioides perillae</name>
    <dbReference type="NCBI Taxonomy" id="1119534"/>
    <lineage>
        <taxon>Bacteria</taxon>
        <taxon>Bacillati</taxon>
        <taxon>Actinomycetota</taxon>
        <taxon>Actinomycetes</taxon>
        <taxon>Propionibacteriales</taxon>
        <taxon>Nocardioidaceae</taxon>
        <taxon>Nocardioides</taxon>
    </lineage>
</organism>
<dbReference type="Gene3D" id="1.10.3810.10">
    <property type="entry name" value="Biosynthetic peptidoglycan transglycosylase-like"/>
    <property type="match status" value="1"/>
</dbReference>
<dbReference type="SUPFAM" id="SSF53955">
    <property type="entry name" value="Lysozyme-like"/>
    <property type="match status" value="1"/>
</dbReference>
<comment type="similarity">
    <text evidence="2">In the N-terminal section; belongs to the glycosyltransferase 51 family.</text>
</comment>
<proteinExistence type="inferred from homology"/>
<evidence type="ECO:0000256" key="6">
    <source>
        <dbReference type="ARBA" id="ARBA00022679"/>
    </source>
</evidence>
<reference evidence="18 19" key="1">
    <citation type="submission" date="2020-07" db="EMBL/GenBank/DDBJ databases">
        <title>Sequencing the genomes of 1000 actinobacteria strains.</title>
        <authorList>
            <person name="Klenk H.-P."/>
        </authorList>
    </citation>
    <scope>NUCLEOTIDE SEQUENCE [LARGE SCALE GENOMIC DNA]</scope>
    <source>
        <strain evidence="18 19">DSM 24552</strain>
    </source>
</reference>
<comment type="catalytic activity">
    <reaction evidence="12">
        <text>Preferential cleavage: (Ac)2-L-Lys-D-Ala-|-D-Ala. Also transpeptidation of peptidyl-alanyl moieties that are N-acyl substituents of D-alanine.</text>
        <dbReference type="EC" id="3.4.16.4"/>
    </reaction>
</comment>
<keyword evidence="8" id="KW-0133">Cell shape</keyword>
<sequence>MSGKRRADGPASTKRPQPGPKRTRKQRLQRAAAFGGIGFLVLTLLGAATFVVLYQAIEIPDPNEDFQTQTTFVYYADGERELGQFAEQNRDSIPLSEMPQNIQDAVVAAENQTFWTDQGIDPKGIVRAAFNNAQGGAVQGASTITQQYVKILYLTQERALKRKIKEAFLSLKVQRQQSKREILEGYLNTIYFGRGAYGIQAASEAFFDVEAKDLNLRQAAVLASVLNNPSALDPANGEDARERLRGRYEYVLTQMAETEAIDEQRAERAMQRLPKFPEIEADNQYGGQRGHVLTMVKDELLRLGFQEEEIEGGGLRVTTTFTRQAMDAAREGVEAQRPEGFGPQQLHVGVASVEPGTGAVRGIYGGQDYLQSQINWAVAGGQAGSTFKPFAVAAALEQGFSLRDTFEGNSPLVLPDGTDVENQGDSDYGRVDMLTATENSINTAFIDMTLGMEEGPESIIETAVKMGIPPAEPRFAKAPGFPNRTPGLEPVLGVSLGSQTVSPVNMAAGYATIAAGGRAAAPYVIEKVVDESGETRYQHRDESERAISEDIAADVSYAMEQVVQSGSGTAALGLGRPAAGKTGTATKTGGAVSSSWFAGFTPQLATAVMYVRGDGTGQLDGWLPEFFGGSYPARTWTDVMTRALEGEEVLELAEPAFVDGDAPSDGYEPVPTEAPEPEPAPQPTRTREPQPEPSEEPTPTQEPTPTPTPEPEPTDCSLIGGCETEEPQEPTPTPTPEPQPTSSSPSPTAGSRPSTRPSPTGRP</sequence>
<keyword evidence="15" id="KW-0812">Transmembrane</keyword>
<dbReference type="InterPro" id="IPR036950">
    <property type="entry name" value="PBP_transglycosylase"/>
</dbReference>
<dbReference type="PANTHER" id="PTHR32282:SF34">
    <property type="entry name" value="PENICILLIN-BINDING PROTEIN 1A"/>
    <property type="match status" value="1"/>
</dbReference>
<evidence type="ECO:0000256" key="12">
    <source>
        <dbReference type="ARBA" id="ARBA00034000"/>
    </source>
</evidence>
<keyword evidence="11" id="KW-0961">Cell wall biogenesis/degradation</keyword>
<keyword evidence="15" id="KW-1133">Transmembrane helix</keyword>
<evidence type="ECO:0000256" key="2">
    <source>
        <dbReference type="ARBA" id="ARBA00007739"/>
    </source>
</evidence>
<dbReference type="GO" id="GO:0008658">
    <property type="term" value="F:penicillin binding"/>
    <property type="evidence" value="ECO:0007669"/>
    <property type="project" value="InterPro"/>
</dbReference>
<dbReference type="GO" id="GO:0030288">
    <property type="term" value="C:outer membrane-bounded periplasmic space"/>
    <property type="evidence" value="ECO:0007669"/>
    <property type="project" value="TreeGrafter"/>
</dbReference>
<evidence type="ECO:0000256" key="9">
    <source>
        <dbReference type="ARBA" id="ARBA00022984"/>
    </source>
</evidence>
<gene>
    <name evidence="18" type="ORF">BJ989_000448</name>
</gene>
<dbReference type="InterPro" id="IPR001460">
    <property type="entry name" value="PCN-bd_Tpept"/>
</dbReference>
<dbReference type="GO" id="GO:0009252">
    <property type="term" value="P:peptidoglycan biosynthetic process"/>
    <property type="evidence" value="ECO:0007669"/>
    <property type="project" value="UniProtKB-KW"/>
</dbReference>
<feature type="compositionally biased region" description="Low complexity" evidence="14">
    <location>
        <begin position="740"/>
        <end position="763"/>
    </location>
</feature>
<dbReference type="Gene3D" id="3.40.710.10">
    <property type="entry name" value="DD-peptidase/beta-lactamase superfamily"/>
    <property type="match status" value="1"/>
</dbReference>
<keyword evidence="15" id="KW-0472">Membrane</keyword>
<evidence type="ECO:0000256" key="8">
    <source>
        <dbReference type="ARBA" id="ARBA00022960"/>
    </source>
</evidence>